<dbReference type="Gene3D" id="2.130.10.10">
    <property type="entry name" value="YVTN repeat-like/Quinoprotein amine dehydrogenase"/>
    <property type="match status" value="1"/>
</dbReference>
<dbReference type="CDD" id="cd15482">
    <property type="entry name" value="Sialidase_non-viral"/>
    <property type="match status" value="1"/>
</dbReference>
<dbReference type="Gene3D" id="2.120.10.10">
    <property type="match status" value="1"/>
</dbReference>
<dbReference type="PANTHER" id="PTHR47199:SF2">
    <property type="entry name" value="PHOTOSYSTEM II STABILITY_ASSEMBLY FACTOR HCF136, CHLOROPLASTIC"/>
    <property type="match status" value="1"/>
</dbReference>
<keyword evidence="1" id="KW-0732">Signal</keyword>
<evidence type="ECO:0000256" key="1">
    <source>
        <dbReference type="SAM" id="SignalP"/>
    </source>
</evidence>
<protein>
    <submittedName>
        <fullName evidence="2">Photosystem II stability/assembly factor-like uncharacterized protein</fullName>
    </submittedName>
</protein>
<dbReference type="RefSeq" id="WP_203720448.1">
    <property type="nucleotide sequence ID" value="NZ_BOMD01000015.1"/>
</dbReference>
<sequence length="345" mass="35725">MTLQRKLSMAVAAVALLAVTPSPAQAGGRDLGWKLTPTGAEVRFRGLAPISGSTAWVAGSAGTILRTVDGGRSWTSVGPAGASELEFRDIEAFDAKHAVALTIGEGTDSRLYATSNGGRTWTETFRNEDPAAFYDCITFLDRWHGLALSDPVGGKFRILATRDGGRSWKVQPTAGMPDALPGEFAFAASGTCLVSAAGKAMFATGGASSARVFTSRDFGLTWSVTGTPVPSGPSAGIYSLAVRPDGKAIAVGGDYVTPTAAPDGAAYLRGRTWTVSAQAPGEYRSGSAWHGHTALAVGPTGSDISHDGGRTWKRFDTGSFDAVECTPTGACWASGEKGRVAELTR</sequence>
<evidence type="ECO:0000313" key="3">
    <source>
        <dbReference type="Proteomes" id="UP000294901"/>
    </source>
</evidence>
<dbReference type="SUPFAM" id="SSF110296">
    <property type="entry name" value="Oligoxyloglucan reducing end-specific cellobiohydrolase"/>
    <property type="match status" value="1"/>
</dbReference>
<dbReference type="InterPro" id="IPR002860">
    <property type="entry name" value="BNR_rpt"/>
</dbReference>
<dbReference type="PANTHER" id="PTHR47199">
    <property type="entry name" value="PHOTOSYSTEM II STABILITY/ASSEMBLY FACTOR HCF136, CHLOROPLASTIC"/>
    <property type="match status" value="1"/>
</dbReference>
<keyword evidence="3" id="KW-1185">Reference proteome</keyword>
<accession>A0A4R6JW68</accession>
<proteinExistence type="predicted"/>
<dbReference type="Pfam" id="PF02012">
    <property type="entry name" value="BNR"/>
    <property type="match status" value="1"/>
</dbReference>
<feature type="signal peptide" evidence="1">
    <location>
        <begin position="1"/>
        <end position="26"/>
    </location>
</feature>
<feature type="chain" id="PRO_5020225931" evidence="1">
    <location>
        <begin position="27"/>
        <end position="345"/>
    </location>
</feature>
<organism evidence="2 3">
    <name type="scientific">Paractinoplanes brasiliensis</name>
    <dbReference type="NCBI Taxonomy" id="52695"/>
    <lineage>
        <taxon>Bacteria</taxon>
        <taxon>Bacillati</taxon>
        <taxon>Actinomycetota</taxon>
        <taxon>Actinomycetes</taxon>
        <taxon>Micromonosporales</taxon>
        <taxon>Micromonosporaceae</taxon>
        <taxon>Paractinoplanes</taxon>
    </lineage>
</organism>
<dbReference type="InterPro" id="IPR015943">
    <property type="entry name" value="WD40/YVTN_repeat-like_dom_sf"/>
</dbReference>
<dbReference type="EMBL" id="SNWR01000001">
    <property type="protein sequence ID" value="TDO40974.1"/>
    <property type="molecule type" value="Genomic_DNA"/>
</dbReference>
<comment type="caution">
    <text evidence="2">The sequence shown here is derived from an EMBL/GenBank/DDBJ whole genome shotgun (WGS) entry which is preliminary data.</text>
</comment>
<reference evidence="2 3" key="1">
    <citation type="submission" date="2019-03" db="EMBL/GenBank/DDBJ databases">
        <title>Sequencing the genomes of 1000 actinobacteria strains.</title>
        <authorList>
            <person name="Klenk H.-P."/>
        </authorList>
    </citation>
    <scope>NUCLEOTIDE SEQUENCE [LARGE SCALE GENOMIC DNA]</scope>
    <source>
        <strain evidence="2 3">DSM 43805</strain>
    </source>
</reference>
<evidence type="ECO:0000313" key="2">
    <source>
        <dbReference type="EMBL" id="TDO40974.1"/>
    </source>
</evidence>
<dbReference type="AlphaFoldDB" id="A0A4R6JW68"/>
<name>A0A4R6JW68_9ACTN</name>
<dbReference type="Proteomes" id="UP000294901">
    <property type="component" value="Unassembled WGS sequence"/>
</dbReference>
<gene>
    <name evidence="2" type="ORF">C8E87_4697</name>
</gene>